<gene>
    <name evidence="2" type="ORF">Psuf_013370</name>
</gene>
<evidence type="ECO:0000313" key="2">
    <source>
        <dbReference type="EMBL" id="BCB84024.1"/>
    </source>
</evidence>
<protein>
    <submittedName>
        <fullName evidence="2">Uncharacterized protein</fullName>
    </submittedName>
</protein>
<dbReference type="AlphaFoldDB" id="A0A6F8YD12"/>
<dbReference type="EMBL" id="AP022871">
    <property type="protein sequence ID" value="BCB84024.1"/>
    <property type="molecule type" value="Genomic_DNA"/>
</dbReference>
<reference evidence="2 3" key="2">
    <citation type="submission" date="2020-03" db="EMBL/GenBank/DDBJ databases">
        <authorList>
            <person name="Ichikawa N."/>
            <person name="Kimura A."/>
            <person name="Kitahashi Y."/>
            <person name="Uohara A."/>
        </authorList>
    </citation>
    <scope>NUCLEOTIDE SEQUENCE [LARGE SCALE GENOMIC DNA]</scope>
    <source>
        <strain evidence="2 3">NBRC 105367</strain>
    </source>
</reference>
<feature type="region of interest" description="Disordered" evidence="1">
    <location>
        <begin position="1"/>
        <end position="45"/>
    </location>
</feature>
<organism evidence="2 3">
    <name type="scientific">Phytohabitans suffuscus</name>
    <dbReference type="NCBI Taxonomy" id="624315"/>
    <lineage>
        <taxon>Bacteria</taxon>
        <taxon>Bacillati</taxon>
        <taxon>Actinomycetota</taxon>
        <taxon>Actinomycetes</taxon>
        <taxon>Micromonosporales</taxon>
        <taxon>Micromonosporaceae</taxon>
    </lineage>
</organism>
<feature type="compositionally biased region" description="Gly residues" evidence="1">
    <location>
        <begin position="8"/>
        <end position="24"/>
    </location>
</feature>
<sequence>MEGWSPEPGGGTQRIGLAGSGNGATAGRVDSISGGGPPRAGSVTGGACALAAAGATRPVPCP</sequence>
<dbReference type="Proteomes" id="UP000503011">
    <property type="component" value="Chromosome"/>
</dbReference>
<dbReference type="KEGG" id="psuu:Psuf_013370"/>
<proteinExistence type="predicted"/>
<keyword evidence="3" id="KW-1185">Reference proteome</keyword>
<reference evidence="2 3" key="1">
    <citation type="submission" date="2020-03" db="EMBL/GenBank/DDBJ databases">
        <title>Whole genome shotgun sequence of Phytohabitans suffuscus NBRC 105367.</title>
        <authorList>
            <person name="Komaki H."/>
            <person name="Tamura T."/>
        </authorList>
    </citation>
    <scope>NUCLEOTIDE SEQUENCE [LARGE SCALE GENOMIC DNA]</scope>
    <source>
        <strain evidence="2 3">NBRC 105367</strain>
    </source>
</reference>
<name>A0A6F8YD12_9ACTN</name>
<evidence type="ECO:0000313" key="3">
    <source>
        <dbReference type="Proteomes" id="UP000503011"/>
    </source>
</evidence>
<evidence type="ECO:0000256" key="1">
    <source>
        <dbReference type="SAM" id="MobiDB-lite"/>
    </source>
</evidence>
<accession>A0A6F8YD12</accession>